<comment type="subcellular location">
    <subcellularLocation>
        <location evidence="1">Secreted</location>
    </subcellularLocation>
</comment>
<dbReference type="EMBL" id="AHEA01000057">
    <property type="protein sequence ID" value="EJQ71381.1"/>
    <property type="molecule type" value="Genomic_DNA"/>
</dbReference>
<comment type="caution">
    <text evidence="4">The sequence shown here is derived from an EMBL/GenBank/DDBJ whole genome shotgun (WGS) entry which is preliminary data.</text>
</comment>
<dbReference type="PATRIC" id="fig|1053206.3.peg.5802"/>
<dbReference type="HOGENOM" id="CLU_001074_1_3_9"/>
<keyword evidence="2" id="KW-0964">Secreted</keyword>
<organism evidence="4 5">
    <name type="scientific">Bacillus cereus HuA4-10</name>
    <dbReference type="NCBI Taxonomy" id="1053206"/>
    <lineage>
        <taxon>Bacteria</taxon>
        <taxon>Bacillati</taxon>
        <taxon>Bacillota</taxon>
        <taxon>Bacilli</taxon>
        <taxon>Bacillales</taxon>
        <taxon>Bacillaceae</taxon>
        <taxon>Bacillus</taxon>
        <taxon>Bacillus cereus group</taxon>
    </lineage>
</organism>
<evidence type="ECO:0000256" key="1">
    <source>
        <dbReference type="ARBA" id="ARBA00004613"/>
    </source>
</evidence>
<sequence>MSEENEFDSHGILNSAALDSNSIGPTLPPIPPFTLPSGPTGATGITGPMGATGSTGPTGPVPQSAFRAENPTSQSITEISTKVLFPTPIFDLNSEYDPLNSTFIPKQSGIYSIIASVVPFPDTPTIDQKFILLINVNGNPIERVDNYRENFNVNTVLMGTTTSTIYRLNAGDTVEVFALFVGDTGTTVSGTNLNFFAAARFPSQ</sequence>
<feature type="region of interest" description="Disordered" evidence="3">
    <location>
        <begin position="18"/>
        <end position="58"/>
    </location>
</feature>
<proteinExistence type="predicted"/>
<gene>
    <name evidence="4" type="ORF">IGC_05664</name>
</gene>
<dbReference type="PANTHER" id="PTHR15427:SF33">
    <property type="entry name" value="COLLAGEN IV NC1 DOMAIN-CONTAINING PROTEIN"/>
    <property type="match status" value="1"/>
</dbReference>
<accession>J8CEX0</accession>
<evidence type="ECO:0000256" key="3">
    <source>
        <dbReference type="SAM" id="MobiDB-lite"/>
    </source>
</evidence>
<dbReference type="SUPFAM" id="SSF49842">
    <property type="entry name" value="TNF-like"/>
    <property type="match status" value="1"/>
</dbReference>
<dbReference type="PANTHER" id="PTHR15427">
    <property type="entry name" value="EMILIN ELASTIN MICROFIBRIL INTERFACE-LOCATED PROTEIN ELASTIN MICROFIBRIL INTERFACER"/>
    <property type="match status" value="1"/>
</dbReference>
<dbReference type="Proteomes" id="UP000006977">
    <property type="component" value="Unassembled WGS sequence"/>
</dbReference>
<dbReference type="NCBIfam" id="TIGR03720">
    <property type="entry name" value="exospor_lead"/>
    <property type="match status" value="1"/>
</dbReference>
<dbReference type="AlphaFoldDB" id="J8CEX0"/>
<evidence type="ECO:0000313" key="5">
    <source>
        <dbReference type="Proteomes" id="UP000006977"/>
    </source>
</evidence>
<name>J8CEX0_BACCE</name>
<evidence type="ECO:0000313" key="4">
    <source>
        <dbReference type="EMBL" id="EJQ71381.1"/>
    </source>
</evidence>
<dbReference type="InterPro" id="IPR008983">
    <property type="entry name" value="Tumour_necrosis_fac-like_dom"/>
</dbReference>
<evidence type="ECO:0000256" key="2">
    <source>
        <dbReference type="ARBA" id="ARBA00022525"/>
    </source>
</evidence>
<reference evidence="4 5" key="1">
    <citation type="submission" date="2012-04" db="EMBL/GenBank/DDBJ databases">
        <title>The Genome Sequence of Bacillus cereus HuA4-10.</title>
        <authorList>
            <consortium name="The Broad Institute Genome Sequencing Platform"/>
            <consortium name="The Broad Institute Genome Sequencing Center for Infectious Disease"/>
            <person name="Feldgarden M."/>
            <person name="Van der Auwera G.A."/>
            <person name="Mahillon J."/>
            <person name="Duprez V."/>
            <person name="Timmery S."/>
            <person name="Mattelet C."/>
            <person name="Dierick K."/>
            <person name="Sun M."/>
            <person name="Yu Z."/>
            <person name="Zhu L."/>
            <person name="Hu X."/>
            <person name="Shank E.B."/>
            <person name="Swiecicka I."/>
            <person name="Hansen B.M."/>
            <person name="Andrup L."/>
            <person name="Young S.K."/>
            <person name="Zeng Q."/>
            <person name="Gargeya S."/>
            <person name="Fitzgerald M."/>
            <person name="Haas B."/>
            <person name="Abouelleil A."/>
            <person name="Alvarado L."/>
            <person name="Arachchi H.M."/>
            <person name="Berlin A."/>
            <person name="Chapman S.B."/>
            <person name="Goldberg J."/>
            <person name="Griggs A."/>
            <person name="Gujja S."/>
            <person name="Hansen M."/>
            <person name="Howarth C."/>
            <person name="Imamovic A."/>
            <person name="Larimer J."/>
            <person name="McCowen C."/>
            <person name="Montmayeur A."/>
            <person name="Murphy C."/>
            <person name="Neiman D."/>
            <person name="Pearson M."/>
            <person name="Priest M."/>
            <person name="Roberts A."/>
            <person name="Saif S."/>
            <person name="Shea T."/>
            <person name="Sisk P."/>
            <person name="Sykes S."/>
            <person name="Wortman J."/>
            <person name="Nusbaum C."/>
            <person name="Birren B."/>
        </authorList>
    </citation>
    <scope>NUCLEOTIDE SEQUENCE [LARGE SCALE GENOMIC DNA]</scope>
    <source>
        <strain evidence="4 5">HuA4-10</strain>
    </source>
</reference>
<dbReference type="Gene3D" id="2.60.120.40">
    <property type="match status" value="1"/>
</dbReference>
<dbReference type="InterPro" id="IPR021201">
    <property type="entry name" value="Leader_pep_exosporium"/>
</dbReference>
<dbReference type="RefSeq" id="WP_002151837.1">
    <property type="nucleotide sequence ID" value="NZ_JH792152.1"/>
</dbReference>
<protein>
    <submittedName>
        <fullName evidence="4">Exosporium leader peptide</fullName>
    </submittedName>
</protein>
<dbReference type="InterPro" id="IPR050392">
    <property type="entry name" value="Collagen/C1q_domain"/>
</dbReference>